<keyword evidence="2" id="KW-0677">Repeat</keyword>
<evidence type="ECO:0000256" key="2">
    <source>
        <dbReference type="ARBA" id="ARBA00022737"/>
    </source>
</evidence>
<evidence type="ECO:0000256" key="3">
    <source>
        <dbReference type="SAM" id="Phobius"/>
    </source>
</evidence>
<accession>R0GXR6</accession>
<evidence type="ECO:0000259" key="4">
    <source>
        <dbReference type="Pfam" id="PF08263"/>
    </source>
</evidence>
<dbReference type="AlphaFoldDB" id="R0GXR6"/>
<dbReference type="PROSITE" id="PS51257">
    <property type="entry name" value="PROKAR_LIPOPROTEIN"/>
    <property type="match status" value="1"/>
</dbReference>
<name>R0GXR6_9BRAS</name>
<evidence type="ECO:0000313" key="6">
    <source>
        <dbReference type="Proteomes" id="UP000029121"/>
    </source>
</evidence>
<keyword evidence="6" id="KW-1185">Reference proteome</keyword>
<dbReference type="InterPro" id="IPR013210">
    <property type="entry name" value="LRR_N_plant-typ"/>
</dbReference>
<keyword evidence="1" id="KW-0433">Leucine-rich repeat</keyword>
<reference evidence="6" key="1">
    <citation type="journal article" date="2013" name="Nat. Genet.">
        <title>The Capsella rubella genome and the genomic consequences of rapid mating system evolution.</title>
        <authorList>
            <person name="Slotte T."/>
            <person name="Hazzouri K.M."/>
            <person name="Agren J.A."/>
            <person name="Koenig D."/>
            <person name="Maumus F."/>
            <person name="Guo Y.L."/>
            <person name="Steige K."/>
            <person name="Platts A.E."/>
            <person name="Escobar J.S."/>
            <person name="Newman L.K."/>
            <person name="Wang W."/>
            <person name="Mandakova T."/>
            <person name="Vello E."/>
            <person name="Smith L.M."/>
            <person name="Henz S.R."/>
            <person name="Steffen J."/>
            <person name="Takuno S."/>
            <person name="Brandvain Y."/>
            <person name="Coop G."/>
            <person name="Andolfatto P."/>
            <person name="Hu T.T."/>
            <person name="Blanchette M."/>
            <person name="Clark R.M."/>
            <person name="Quesneville H."/>
            <person name="Nordborg M."/>
            <person name="Gaut B.S."/>
            <person name="Lysak M.A."/>
            <person name="Jenkins J."/>
            <person name="Grimwood J."/>
            <person name="Chapman J."/>
            <person name="Prochnik S."/>
            <person name="Shu S."/>
            <person name="Rokhsar D."/>
            <person name="Schmutz J."/>
            <person name="Weigel D."/>
            <person name="Wright S.I."/>
        </authorList>
    </citation>
    <scope>NUCLEOTIDE SEQUENCE [LARGE SCALE GENOMIC DNA]</scope>
    <source>
        <strain evidence="6">cv. Monte Gargano</strain>
    </source>
</reference>
<proteinExistence type="predicted"/>
<keyword evidence="3" id="KW-0472">Membrane</keyword>
<keyword evidence="3" id="KW-1133">Transmembrane helix</keyword>
<evidence type="ECO:0000256" key="1">
    <source>
        <dbReference type="ARBA" id="ARBA00022614"/>
    </source>
</evidence>
<gene>
    <name evidence="5" type="ORF">CARUB_v100081611mg</name>
</gene>
<evidence type="ECO:0000313" key="5">
    <source>
        <dbReference type="EMBL" id="EOA40616.1"/>
    </source>
</evidence>
<protein>
    <recommendedName>
        <fullName evidence="4">Leucine-rich repeat-containing N-terminal plant-type domain-containing protein</fullName>
    </recommendedName>
</protein>
<feature type="non-terminal residue" evidence="5">
    <location>
        <position position="72"/>
    </location>
</feature>
<feature type="domain" description="Leucine-rich repeat-containing N-terminal plant-type" evidence="4">
    <location>
        <begin position="34"/>
        <end position="66"/>
    </location>
</feature>
<sequence length="72" mass="7953">MAFAEKNPSYNLLRFLLFISITLSCSITASATISEANALLKWKSTFTNQRPSSKLSSWVNDANTNTSFPCTT</sequence>
<dbReference type="EMBL" id="KB870805">
    <property type="protein sequence ID" value="EOA40616.1"/>
    <property type="molecule type" value="Genomic_DNA"/>
</dbReference>
<organism evidence="5 6">
    <name type="scientific">Capsella rubella</name>
    <dbReference type="NCBI Taxonomy" id="81985"/>
    <lineage>
        <taxon>Eukaryota</taxon>
        <taxon>Viridiplantae</taxon>
        <taxon>Streptophyta</taxon>
        <taxon>Embryophyta</taxon>
        <taxon>Tracheophyta</taxon>
        <taxon>Spermatophyta</taxon>
        <taxon>Magnoliopsida</taxon>
        <taxon>eudicotyledons</taxon>
        <taxon>Gunneridae</taxon>
        <taxon>Pentapetalae</taxon>
        <taxon>rosids</taxon>
        <taxon>malvids</taxon>
        <taxon>Brassicales</taxon>
        <taxon>Brassicaceae</taxon>
        <taxon>Camelineae</taxon>
        <taxon>Capsella</taxon>
    </lineage>
</organism>
<dbReference type="Proteomes" id="UP000029121">
    <property type="component" value="Unassembled WGS sequence"/>
</dbReference>
<keyword evidence="3" id="KW-0812">Transmembrane</keyword>
<feature type="transmembrane region" description="Helical" evidence="3">
    <location>
        <begin position="12"/>
        <end position="33"/>
    </location>
</feature>
<dbReference type="Pfam" id="PF08263">
    <property type="entry name" value="LRRNT_2"/>
    <property type="match status" value="1"/>
</dbReference>